<dbReference type="GO" id="GO:0005886">
    <property type="term" value="C:plasma membrane"/>
    <property type="evidence" value="ECO:0007669"/>
    <property type="project" value="UniProtKB-SubCell"/>
</dbReference>
<name>A0A848DFC2_9PSEU</name>
<dbReference type="SUPFAM" id="SSF103473">
    <property type="entry name" value="MFS general substrate transporter"/>
    <property type="match status" value="1"/>
</dbReference>
<comment type="caution">
    <text evidence="7">The sequence shown here is derived from an EMBL/GenBank/DDBJ whole genome shotgun (WGS) entry which is preliminary data.</text>
</comment>
<keyword evidence="2 5" id="KW-0812">Transmembrane</keyword>
<dbReference type="InterPro" id="IPR011701">
    <property type="entry name" value="MFS"/>
</dbReference>
<feature type="transmembrane region" description="Helical" evidence="5">
    <location>
        <begin position="59"/>
        <end position="78"/>
    </location>
</feature>
<dbReference type="InterPro" id="IPR036259">
    <property type="entry name" value="MFS_trans_sf"/>
</dbReference>
<dbReference type="RefSeq" id="WP_169411150.1">
    <property type="nucleotide sequence ID" value="NZ_JAAXKZ010000015.1"/>
</dbReference>
<evidence type="ECO:0000256" key="4">
    <source>
        <dbReference type="ARBA" id="ARBA00023136"/>
    </source>
</evidence>
<feature type="transmembrane region" description="Helical" evidence="5">
    <location>
        <begin position="376"/>
        <end position="398"/>
    </location>
</feature>
<dbReference type="InterPro" id="IPR020846">
    <property type="entry name" value="MFS_dom"/>
</dbReference>
<keyword evidence="4 5" id="KW-0472">Membrane</keyword>
<proteinExistence type="predicted"/>
<feature type="transmembrane region" description="Helical" evidence="5">
    <location>
        <begin position="115"/>
        <end position="140"/>
    </location>
</feature>
<feature type="transmembrane region" description="Helical" evidence="5">
    <location>
        <begin position="286"/>
        <end position="304"/>
    </location>
</feature>
<dbReference type="PROSITE" id="PS50850">
    <property type="entry name" value="MFS"/>
    <property type="match status" value="1"/>
</dbReference>
<feature type="transmembrane region" description="Helical" evidence="5">
    <location>
        <begin position="350"/>
        <end position="370"/>
    </location>
</feature>
<dbReference type="InterPro" id="IPR050327">
    <property type="entry name" value="Proton-linked_MCT"/>
</dbReference>
<protein>
    <submittedName>
        <fullName evidence="7">MFS transporter</fullName>
    </submittedName>
</protein>
<dbReference type="Proteomes" id="UP000586918">
    <property type="component" value="Unassembled WGS sequence"/>
</dbReference>
<evidence type="ECO:0000256" key="2">
    <source>
        <dbReference type="ARBA" id="ARBA00022692"/>
    </source>
</evidence>
<evidence type="ECO:0000313" key="7">
    <source>
        <dbReference type="EMBL" id="NMH91264.1"/>
    </source>
</evidence>
<feature type="transmembrane region" description="Helical" evidence="5">
    <location>
        <begin position="90"/>
        <end position="109"/>
    </location>
</feature>
<evidence type="ECO:0000259" key="6">
    <source>
        <dbReference type="PROSITE" id="PS50850"/>
    </source>
</evidence>
<comment type="subcellular location">
    <subcellularLocation>
        <location evidence="1">Cell membrane</location>
        <topology evidence="1">Multi-pass membrane protein</topology>
    </subcellularLocation>
</comment>
<dbReference type="PANTHER" id="PTHR11360:SF284">
    <property type="entry name" value="EG:103B4.3 PROTEIN-RELATED"/>
    <property type="match status" value="1"/>
</dbReference>
<accession>A0A848DFC2</accession>
<dbReference type="GO" id="GO:0022857">
    <property type="term" value="F:transmembrane transporter activity"/>
    <property type="evidence" value="ECO:0007669"/>
    <property type="project" value="InterPro"/>
</dbReference>
<reference evidence="7 8" key="1">
    <citation type="submission" date="2020-04" db="EMBL/GenBank/DDBJ databases">
        <authorList>
            <person name="Klaysubun C."/>
            <person name="Duangmal K."/>
            <person name="Lipun K."/>
        </authorList>
    </citation>
    <scope>NUCLEOTIDE SEQUENCE [LARGE SCALE GENOMIC DNA]</scope>
    <source>
        <strain evidence="7 8">DSM 45300</strain>
    </source>
</reference>
<sequence length="409" mass="41764">MAVTPERPTTSPASTVDSTPGWITVGAAFVSMAVVFGVAYSFGAFFAPMSAEFGTGSGATSIVFSFTAFCWFLLGSVSGRAVDRFGPRPVLLIGAVALAAGLIATSRVTQLWVGYLTYGLGVGIAVACGYVPMVAVVGGWFDRRRAIALAVAVAGIGVGTLAGAPLAAVLIDAYGWRRTNVIFAVAGAALLLCCALVARRPPEAEGAAPLPLRAVVRTRAFRSLYVSTLLASLALFVPFVFLPAFAVEAGVSPVLAATLVGVIGVASVLGRLAIGGLADRIGRIRTYQLSFAILAVSFLAWLFASPTTALPLLLVFTIVLGIGYGGWIALQPTVVAEVFGLRGLGGLVGLVYTAGGIGALIGAPLAGLVIDATGGYRWSIAGAMVCATGAFLALLPLGRGDFARSRDRC</sequence>
<evidence type="ECO:0000256" key="3">
    <source>
        <dbReference type="ARBA" id="ARBA00022989"/>
    </source>
</evidence>
<organism evidence="7 8">
    <name type="scientific">Pseudonocardia bannensis</name>
    <dbReference type="NCBI Taxonomy" id="630973"/>
    <lineage>
        <taxon>Bacteria</taxon>
        <taxon>Bacillati</taxon>
        <taxon>Actinomycetota</taxon>
        <taxon>Actinomycetes</taxon>
        <taxon>Pseudonocardiales</taxon>
        <taxon>Pseudonocardiaceae</taxon>
        <taxon>Pseudonocardia</taxon>
    </lineage>
</organism>
<feature type="domain" description="Major facilitator superfamily (MFS) profile" evidence="6">
    <location>
        <begin position="23"/>
        <end position="401"/>
    </location>
</feature>
<evidence type="ECO:0000313" key="8">
    <source>
        <dbReference type="Proteomes" id="UP000586918"/>
    </source>
</evidence>
<keyword evidence="8" id="KW-1185">Reference proteome</keyword>
<feature type="transmembrane region" description="Helical" evidence="5">
    <location>
        <begin position="220"/>
        <end position="242"/>
    </location>
</feature>
<dbReference type="EMBL" id="JAAXKZ010000015">
    <property type="protein sequence ID" value="NMH91264.1"/>
    <property type="molecule type" value="Genomic_DNA"/>
</dbReference>
<feature type="transmembrane region" description="Helical" evidence="5">
    <location>
        <begin position="254"/>
        <end position="274"/>
    </location>
</feature>
<dbReference type="Gene3D" id="1.20.1250.20">
    <property type="entry name" value="MFS general substrate transporter like domains"/>
    <property type="match status" value="2"/>
</dbReference>
<dbReference type="Pfam" id="PF07690">
    <property type="entry name" value="MFS_1"/>
    <property type="match status" value="1"/>
</dbReference>
<gene>
    <name evidence="7" type="ORF">HF519_06595</name>
</gene>
<feature type="transmembrane region" description="Helical" evidence="5">
    <location>
        <begin position="181"/>
        <end position="199"/>
    </location>
</feature>
<feature type="transmembrane region" description="Helical" evidence="5">
    <location>
        <begin position="147"/>
        <end position="169"/>
    </location>
</feature>
<feature type="transmembrane region" description="Helical" evidence="5">
    <location>
        <begin position="310"/>
        <end position="330"/>
    </location>
</feature>
<evidence type="ECO:0000256" key="5">
    <source>
        <dbReference type="SAM" id="Phobius"/>
    </source>
</evidence>
<feature type="transmembrane region" description="Helical" evidence="5">
    <location>
        <begin position="21"/>
        <end position="47"/>
    </location>
</feature>
<keyword evidence="3 5" id="KW-1133">Transmembrane helix</keyword>
<dbReference type="PANTHER" id="PTHR11360">
    <property type="entry name" value="MONOCARBOXYLATE TRANSPORTER"/>
    <property type="match status" value="1"/>
</dbReference>
<dbReference type="AlphaFoldDB" id="A0A848DFC2"/>
<evidence type="ECO:0000256" key="1">
    <source>
        <dbReference type="ARBA" id="ARBA00004651"/>
    </source>
</evidence>